<dbReference type="EMBL" id="FNJQ01000062">
    <property type="protein sequence ID" value="SDP79690.1"/>
    <property type="molecule type" value="Genomic_DNA"/>
</dbReference>
<evidence type="ECO:0000313" key="4">
    <source>
        <dbReference type="Proteomes" id="UP000182412"/>
    </source>
</evidence>
<dbReference type="GO" id="GO:0003677">
    <property type="term" value="F:DNA binding"/>
    <property type="evidence" value="ECO:0007669"/>
    <property type="project" value="InterPro"/>
</dbReference>
<dbReference type="PROSITE" id="PS51898">
    <property type="entry name" value="TYR_RECOMBINASE"/>
    <property type="match status" value="1"/>
</dbReference>
<dbReference type="InterPro" id="IPR011010">
    <property type="entry name" value="DNA_brk_join_enz"/>
</dbReference>
<dbReference type="GO" id="GO:0006310">
    <property type="term" value="P:DNA recombination"/>
    <property type="evidence" value="ECO:0007669"/>
    <property type="project" value="UniProtKB-KW"/>
</dbReference>
<evidence type="ECO:0000313" key="3">
    <source>
        <dbReference type="EMBL" id="SDP79690.1"/>
    </source>
</evidence>
<dbReference type="SUPFAM" id="SSF56349">
    <property type="entry name" value="DNA breaking-rejoining enzymes"/>
    <property type="match status" value="1"/>
</dbReference>
<evidence type="ECO:0000256" key="1">
    <source>
        <dbReference type="ARBA" id="ARBA00023172"/>
    </source>
</evidence>
<evidence type="ECO:0000259" key="2">
    <source>
        <dbReference type="PROSITE" id="PS51898"/>
    </source>
</evidence>
<organism evidence="3 4">
    <name type="scientific">Selenomonas ruminantium</name>
    <dbReference type="NCBI Taxonomy" id="971"/>
    <lineage>
        <taxon>Bacteria</taxon>
        <taxon>Bacillati</taxon>
        <taxon>Bacillota</taxon>
        <taxon>Negativicutes</taxon>
        <taxon>Selenomonadales</taxon>
        <taxon>Selenomonadaceae</taxon>
        <taxon>Selenomonas</taxon>
    </lineage>
</organism>
<dbReference type="GO" id="GO:0015074">
    <property type="term" value="P:DNA integration"/>
    <property type="evidence" value="ECO:0007669"/>
    <property type="project" value="InterPro"/>
</dbReference>
<dbReference type="AlphaFoldDB" id="A0A1H0VMM8"/>
<accession>A0A1H0VMM8</accession>
<gene>
    <name evidence="3" type="ORF">SAMN05216366_1624</name>
</gene>
<dbReference type="InterPro" id="IPR013762">
    <property type="entry name" value="Integrase-like_cat_sf"/>
</dbReference>
<protein>
    <submittedName>
        <fullName evidence="3">Phage integrase family protein</fullName>
    </submittedName>
</protein>
<feature type="domain" description="Tyr recombinase" evidence="2">
    <location>
        <begin position="1"/>
        <end position="116"/>
    </location>
</feature>
<name>A0A1H0VMM8_SELRU</name>
<dbReference type="Gene3D" id="1.10.443.10">
    <property type="entry name" value="Intergrase catalytic core"/>
    <property type="match status" value="1"/>
</dbReference>
<keyword evidence="1" id="KW-0233">DNA recombination</keyword>
<sequence>MQGHPQAEARIGQTLSQQLMPIAGQCRTRRPGWPEGASRATSLCLPGHGAIFCPMLMKLGTRTTFHMLRHDMASRMKALGQFNFKDIQEQLGHSNIQITMDIYNHIDEEAKAAVSHWLDGDAGNIVSLASANKKRQVR</sequence>
<proteinExistence type="predicted"/>
<dbReference type="InterPro" id="IPR002104">
    <property type="entry name" value="Integrase_catalytic"/>
</dbReference>
<dbReference type="Proteomes" id="UP000182412">
    <property type="component" value="Unassembled WGS sequence"/>
</dbReference>
<reference evidence="3 4" key="1">
    <citation type="submission" date="2016-10" db="EMBL/GenBank/DDBJ databases">
        <authorList>
            <person name="de Groot N.N."/>
        </authorList>
    </citation>
    <scope>NUCLEOTIDE SEQUENCE [LARGE SCALE GENOMIC DNA]</scope>
    <source>
        <strain evidence="3 4">S137</strain>
    </source>
</reference>
<dbReference type="Pfam" id="PF00589">
    <property type="entry name" value="Phage_integrase"/>
    <property type="match status" value="1"/>
</dbReference>